<proteinExistence type="predicted"/>
<name>A0A2K8MFP8_9SPHN</name>
<keyword evidence="4" id="KW-1185">Reference proteome</keyword>
<evidence type="ECO:0000256" key="1">
    <source>
        <dbReference type="SAM" id="SignalP"/>
    </source>
</evidence>
<dbReference type="EMBL" id="CP024923">
    <property type="protein sequence ID" value="ATY32708.1"/>
    <property type="molecule type" value="Genomic_DNA"/>
</dbReference>
<dbReference type="Proteomes" id="UP000229081">
    <property type="component" value="Chromosome"/>
</dbReference>
<protein>
    <submittedName>
        <fullName evidence="3">Sialidase</fullName>
    </submittedName>
</protein>
<dbReference type="PANTHER" id="PTHR43752">
    <property type="entry name" value="BNR/ASP-BOX REPEAT FAMILY PROTEIN"/>
    <property type="match status" value="1"/>
</dbReference>
<sequence length="356" mass="39095">MTRTLALLAATVLSTAVLPPSFAQVAPANPELLREFIYTQAPYPQAHASTLVELKSGILAAAWFGGTGERNPDVEIWFARRGPNGWERPASVANGVQPSGPRLPTWNPVLFQDPAGALHLFYKVGPSPAAWWGMEIHSTDEGKTWSAPRRLPDGILGPIKNKPVQLANGDWLSPSSTEQPGNIWKLHFERSTDKGATWKRTAPVESPVHLDAIQPSILFHKDGVLEAVARTRQGALAMTWSRDNGVTWSPLAAIDLPNPNSGTDAVTLRDGRQLIVYNHSGHRVDQPGKGPRWPLNIGLSDDGVTWRNVLTLESAPLPSGYAYPAVIQTRDGLVHVTYTHNRERVRHVVIDPRRLR</sequence>
<feature type="domain" description="Sialidase" evidence="2">
    <location>
        <begin position="59"/>
        <end position="336"/>
    </location>
</feature>
<feature type="signal peptide" evidence="1">
    <location>
        <begin position="1"/>
        <end position="23"/>
    </location>
</feature>
<feature type="chain" id="PRO_5014668661" evidence="1">
    <location>
        <begin position="24"/>
        <end position="356"/>
    </location>
</feature>
<organism evidence="3 4">
    <name type="scientific">Sphingomonas psychrotolerans</name>
    <dbReference type="NCBI Taxonomy" id="1327635"/>
    <lineage>
        <taxon>Bacteria</taxon>
        <taxon>Pseudomonadati</taxon>
        <taxon>Pseudomonadota</taxon>
        <taxon>Alphaproteobacteria</taxon>
        <taxon>Sphingomonadales</taxon>
        <taxon>Sphingomonadaceae</taxon>
        <taxon>Sphingomonas</taxon>
    </lineage>
</organism>
<dbReference type="AlphaFoldDB" id="A0A2K8MFP8"/>
<dbReference type="OrthoDB" id="41724at2"/>
<dbReference type="PANTHER" id="PTHR43752:SF2">
    <property type="entry name" value="BNR_ASP-BOX REPEAT FAMILY PROTEIN"/>
    <property type="match status" value="1"/>
</dbReference>
<evidence type="ECO:0000259" key="2">
    <source>
        <dbReference type="Pfam" id="PF13088"/>
    </source>
</evidence>
<accession>A0A2K8MFP8</accession>
<dbReference type="InterPro" id="IPR036278">
    <property type="entry name" value="Sialidase_sf"/>
</dbReference>
<dbReference type="CDD" id="cd15482">
    <property type="entry name" value="Sialidase_non-viral"/>
    <property type="match status" value="1"/>
</dbReference>
<dbReference type="SUPFAM" id="SSF50939">
    <property type="entry name" value="Sialidases"/>
    <property type="match status" value="1"/>
</dbReference>
<evidence type="ECO:0000313" key="4">
    <source>
        <dbReference type="Proteomes" id="UP000229081"/>
    </source>
</evidence>
<dbReference type="RefSeq" id="WP_100282515.1">
    <property type="nucleotide sequence ID" value="NZ_CP024923.1"/>
</dbReference>
<gene>
    <name evidence="3" type="ORF">CVN68_12580</name>
</gene>
<dbReference type="Pfam" id="PF13088">
    <property type="entry name" value="BNR_2"/>
    <property type="match status" value="1"/>
</dbReference>
<dbReference type="InterPro" id="IPR011040">
    <property type="entry name" value="Sialidase"/>
</dbReference>
<evidence type="ECO:0000313" key="3">
    <source>
        <dbReference type="EMBL" id="ATY32708.1"/>
    </source>
</evidence>
<keyword evidence="1" id="KW-0732">Signal</keyword>
<dbReference type="Gene3D" id="2.120.10.10">
    <property type="match status" value="1"/>
</dbReference>
<reference evidence="3 4" key="1">
    <citation type="submission" date="2017-11" db="EMBL/GenBank/DDBJ databases">
        <title>Complete genome sequence of Sphingomonas sp. Strain Cra20, a psychrotolerant potential plant growth promoting rhizobacteria.</title>
        <authorList>
            <person name="Luo Y."/>
        </authorList>
    </citation>
    <scope>NUCLEOTIDE SEQUENCE [LARGE SCALE GENOMIC DNA]</scope>
    <source>
        <strain evidence="3 4">Cra20</strain>
    </source>
</reference>
<dbReference type="KEGG" id="sphc:CVN68_12580"/>